<proteinExistence type="predicted"/>
<dbReference type="Pfam" id="PF00024">
    <property type="entry name" value="PAN_1"/>
    <property type="match status" value="1"/>
</dbReference>
<accession>A0A8W8P1F8</accession>
<dbReference type="Proteomes" id="UP000005408">
    <property type="component" value="Unassembled WGS sequence"/>
</dbReference>
<evidence type="ECO:0000313" key="2">
    <source>
        <dbReference type="EnsemblMetazoa" id="G8168.1:cds"/>
    </source>
</evidence>
<dbReference type="InterPro" id="IPR003609">
    <property type="entry name" value="Pan_app"/>
</dbReference>
<dbReference type="AlphaFoldDB" id="A0A8W8P1F8"/>
<dbReference type="SUPFAM" id="SSF57414">
    <property type="entry name" value="Hairpin loop containing domain-like"/>
    <property type="match status" value="1"/>
</dbReference>
<protein>
    <recommendedName>
        <fullName evidence="1">Apple domain-containing protein</fullName>
    </recommendedName>
</protein>
<reference evidence="2" key="1">
    <citation type="submission" date="2022-08" db="UniProtKB">
        <authorList>
            <consortium name="EnsemblMetazoa"/>
        </authorList>
    </citation>
    <scope>IDENTIFICATION</scope>
    <source>
        <strain evidence="2">05x7-T-G4-1.051#20</strain>
    </source>
</reference>
<name>A0A8W8P1F8_MAGGI</name>
<sequence length="155" mass="18013">MHRLYDSLPLRLMICFALLLITCCFANLRHGYSMLKYGHKLDRRMITSYDKFSILDCVEDCLRTTRCRSINYHQGAHFCQTNFETNVSSLELYLEKPGWIYSSRSDWDKNGNECYCGTQVRFSPKVLSFNECNKPCSGNAVETCGAAWKMEIYPI</sequence>
<keyword evidence="3" id="KW-1185">Reference proteome</keyword>
<dbReference type="EnsemblMetazoa" id="G8168.1">
    <property type="protein sequence ID" value="G8168.1:cds"/>
    <property type="gene ID" value="G8168"/>
</dbReference>
<evidence type="ECO:0000313" key="3">
    <source>
        <dbReference type="Proteomes" id="UP000005408"/>
    </source>
</evidence>
<organism evidence="2 3">
    <name type="scientific">Magallana gigas</name>
    <name type="common">Pacific oyster</name>
    <name type="synonym">Crassostrea gigas</name>
    <dbReference type="NCBI Taxonomy" id="29159"/>
    <lineage>
        <taxon>Eukaryota</taxon>
        <taxon>Metazoa</taxon>
        <taxon>Spiralia</taxon>
        <taxon>Lophotrochozoa</taxon>
        <taxon>Mollusca</taxon>
        <taxon>Bivalvia</taxon>
        <taxon>Autobranchia</taxon>
        <taxon>Pteriomorphia</taxon>
        <taxon>Ostreida</taxon>
        <taxon>Ostreoidea</taxon>
        <taxon>Ostreidae</taxon>
        <taxon>Magallana</taxon>
    </lineage>
</organism>
<evidence type="ECO:0000259" key="1">
    <source>
        <dbReference type="Pfam" id="PF00024"/>
    </source>
</evidence>
<feature type="domain" description="Apple" evidence="1">
    <location>
        <begin position="39"/>
        <end position="88"/>
    </location>
</feature>